<evidence type="ECO:0000259" key="3">
    <source>
        <dbReference type="Pfam" id="PF01965"/>
    </source>
</evidence>
<evidence type="ECO:0000313" key="4">
    <source>
        <dbReference type="EMBL" id="KAK3104938.1"/>
    </source>
</evidence>
<feature type="domain" description="DJ-1/PfpI" evidence="3">
    <location>
        <begin position="3"/>
        <end position="166"/>
    </location>
</feature>
<accession>A0AA88YTI0</accession>
<comment type="subcellular location">
    <subcellularLocation>
        <location evidence="1">Cytoplasm</location>
    </subcellularLocation>
</comment>
<dbReference type="GO" id="GO:0006979">
    <property type="term" value="P:response to oxidative stress"/>
    <property type="evidence" value="ECO:0007669"/>
    <property type="project" value="TreeGrafter"/>
</dbReference>
<organism evidence="4 5">
    <name type="scientific">Pinctada imbricata</name>
    <name type="common">Atlantic pearl-oyster</name>
    <name type="synonym">Pinctada martensii</name>
    <dbReference type="NCBI Taxonomy" id="66713"/>
    <lineage>
        <taxon>Eukaryota</taxon>
        <taxon>Metazoa</taxon>
        <taxon>Spiralia</taxon>
        <taxon>Lophotrochozoa</taxon>
        <taxon>Mollusca</taxon>
        <taxon>Bivalvia</taxon>
        <taxon>Autobranchia</taxon>
        <taxon>Pteriomorphia</taxon>
        <taxon>Pterioida</taxon>
        <taxon>Pterioidea</taxon>
        <taxon>Pteriidae</taxon>
        <taxon>Pinctada</taxon>
    </lineage>
</organism>
<comment type="caution">
    <text evidence="4">The sequence shown here is derived from an EMBL/GenBank/DDBJ whole genome shotgun (WGS) entry which is preliminary data.</text>
</comment>
<dbReference type="InterPro" id="IPR029062">
    <property type="entry name" value="Class_I_gatase-like"/>
</dbReference>
<dbReference type="EMBL" id="VSWD01000004">
    <property type="protein sequence ID" value="KAK3104938.1"/>
    <property type="molecule type" value="Genomic_DNA"/>
</dbReference>
<dbReference type="Pfam" id="PF01965">
    <property type="entry name" value="DJ-1_PfpI"/>
    <property type="match status" value="1"/>
</dbReference>
<dbReference type="CDD" id="cd03135">
    <property type="entry name" value="GATase1_DJ-1"/>
    <property type="match status" value="1"/>
</dbReference>
<dbReference type="GO" id="GO:0005634">
    <property type="term" value="C:nucleus"/>
    <property type="evidence" value="ECO:0007669"/>
    <property type="project" value="TreeGrafter"/>
</dbReference>
<dbReference type="PANTHER" id="PTHR48094">
    <property type="entry name" value="PROTEIN/NUCLEIC ACID DEGLYCASE DJ-1-RELATED"/>
    <property type="match status" value="1"/>
</dbReference>
<dbReference type="AlphaFoldDB" id="A0AA88YTI0"/>
<dbReference type="GO" id="GO:0005739">
    <property type="term" value="C:mitochondrion"/>
    <property type="evidence" value="ECO:0007669"/>
    <property type="project" value="TreeGrafter"/>
</dbReference>
<protein>
    <recommendedName>
        <fullName evidence="3">DJ-1/PfpI domain-containing protein</fullName>
    </recommendedName>
</protein>
<evidence type="ECO:0000256" key="2">
    <source>
        <dbReference type="ARBA" id="ARBA00022490"/>
    </source>
</evidence>
<dbReference type="Proteomes" id="UP001186944">
    <property type="component" value="Unassembled WGS sequence"/>
</dbReference>
<keyword evidence="2" id="KW-0963">Cytoplasm</keyword>
<dbReference type="FunFam" id="3.40.50.880:FF:000022">
    <property type="entry name" value="protein deglycase DJ-1"/>
    <property type="match status" value="1"/>
</dbReference>
<evidence type="ECO:0000313" key="5">
    <source>
        <dbReference type="Proteomes" id="UP001186944"/>
    </source>
</evidence>
<keyword evidence="5" id="KW-1185">Reference proteome</keyword>
<dbReference type="InterPro" id="IPR050325">
    <property type="entry name" value="Prot/Nucl_acid_deglycase"/>
</dbReference>
<proteinExistence type="predicted"/>
<evidence type="ECO:0000256" key="1">
    <source>
        <dbReference type="ARBA" id="ARBA00004496"/>
    </source>
</evidence>
<dbReference type="Gene3D" id="3.40.50.880">
    <property type="match status" value="1"/>
</dbReference>
<dbReference type="NCBIfam" id="TIGR01383">
    <property type="entry name" value="not_thiJ"/>
    <property type="match status" value="1"/>
</dbReference>
<gene>
    <name evidence="4" type="ORF">FSP39_013491</name>
</gene>
<dbReference type="GO" id="GO:0010646">
    <property type="term" value="P:regulation of cell communication"/>
    <property type="evidence" value="ECO:0007669"/>
    <property type="project" value="UniProtKB-ARBA"/>
</dbReference>
<dbReference type="GO" id="GO:0023051">
    <property type="term" value="P:regulation of signaling"/>
    <property type="evidence" value="ECO:0007669"/>
    <property type="project" value="UniProtKB-ARBA"/>
</dbReference>
<sequence>MPSAVVILAEGAEEMETVITVDVLRRGEIDVTLAGLAGSDPVTCSRNVMIVPDCSLDDAVKKGPYDVVVCPGGGKGAENLGESSKVKELLSSQEKEGRLIAAVCAAPTALNKHGIAKGSTVTSHPSVKDKLTESYTYSEDRVVQHGKLITSRGPGTCFEFALKIVEDLQGKDKADKLVPPMLVKM</sequence>
<dbReference type="SUPFAM" id="SSF52317">
    <property type="entry name" value="Class I glutamine amidotransferase-like"/>
    <property type="match status" value="1"/>
</dbReference>
<dbReference type="PANTHER" id="PTHR48094:SF12">
    <property type="entry name" value="PARKINSON DISEASE PROTEIN 7 HOMOLOG"/>
    <property type="match status" value="1"/>
</dbReference>
<dbReference type="GO" id="GO:0046295">
    <property type="term" value="P:glycolate biosynthetic process"/>
    <property type="evidence" value="ECO:0007669"/>
    <property type="project" value="TreeGrafter"/>
</dbReference>
<dbReference type="InterPro" id="IPR006287">
    <property type="entry name" value="DJ-1"/>
</dbReference>
<reference evidence="4" key="1">
    <citation type="submission" date="2019-08" db="EMBL/GenBank/DDBJ databases">
        <title>The improved chromosome-level genome for the pearl oyster Pinctada fucata martensii using PacBio sequencing and Hi-C.</title>
        <authorList>
            <person name="Zheng Z."/>
        </authorList>
    </citation>
    <scope>NUCLEOTIDE SEQUENCE</scope>
    <source>
        <strain evidence="4">ZZ-2019</strain>
        <tissue evidence="4">Adductor muscle</tissue>
    </source>
</reference>
<dbReference type="InterPro" id="IPR002818">
    <property type="entry name" value="DJ-1/PfpI"/>
</dbReference>
<name>A0AA88YTI0_PINIB</name>
<dbReference type="GO" id="GO:1903189">
    <property type="term" value="P:glyoxal metabolic process"/>
    <property type="evidence" value="ECO:0007669"/>
    <property type="project" value="TreeGrafter"/>
</dbReference>